<organism evidence="2 3">
    <name type="scientific">Globisporangium ultimum (strain ATCC 200006 / CBS 805.95 / DAOM BR144)</name>
    <name type="common">Pythium ultimum</name>
    <dbReference type="NCBI Taxonomy" id="431595"/>
    <lineage>
        <taxon>Eukaryota</taxon>
        <taxon>Sar</taxon>
        <taxon>Stramenopiles</taxon>
        <taxon>Oomycota</taxon>
        <taxon>Peronosporomycetes</taxon>
        <taxon>Pythiales</taxon>
        <taxon>Pythiaceae</taxon>
        <taxon>Globisporangium</taxon>
    </lineage>
</organism>
<proteinExistence type="predicted"/>
<dbReference type="Proteomes" id="UP000019132">
    <property type="component" value="Unassembled WGS sequence"/>
</dbReference>
<dbReference type="HOGENOM" id="CLU_1614130_0_0_1"/>
<dbReference type="Pfam" id="PF26605">
    <property type="entry name" value="WLGC"/>
    <property type="match status" value="1"/>
</dbReference>
<feature type="domain" description="WLGC" evidence="1">
    <location>
        <begin position="120"/>
        <end position="164"/>
    </location>
</feature>
<reference evidence="3" key="1">
    <citation type="journal article" date="2010" name="Genome Biol.">
        <title>Genome sequence of the necrotrophic plant pathogen Pythium ultimum reveals original pathogenicity mechanisms and effector repertoire.</title>
        <authorList>
            <person name="Levesque C.A."/>
            <person name="Brouwer H."/>
            <person name="Cano L."/>
            <person name="Hamilton J.P."/>
            <person name="Holt C."/>
            <person name="Huitema E."/>
            <person name="Raffaele S."/>
            <person name="Robideau G.P."/>
            <person name="Thines M."/>
            <person name="Win J."/>
            <person name="Zerillo M.M."/>
            <person name="Beakes G.W."/>
            <person name="Boore J.L."/>
            <person name="Busam D."/>
            <person name="Dumas B."/>
            <person name="Ferriera S."/>
            <person name="Fuerstenberg S.I."/>
            <person name="Gachon C.M."/>
            <person name="Gaulin E."/>
            <person name="Govers F."/>
            <person name="Grenville-Briggs L."/>
            <person name="Horner N."/>
            <person name="Hostetler J."/>
            <person name="Jiang R.H."/>
            <person name="Johnson J."/>
            <person name="Krajaejun T."/>
            <person name="Lin H."/>
            <person name="Meijer H.J."/>
            <person name="Moore B."/>
            <person name="Morris P."/>
            <person name="Phuntmart V."/>
            <person name="Puiu D."/>
            <person name="Shetty J."/>
            <person name="Stajich J.E."/>
            <person name="Tripathy S."/>
            <person name="Wawra S."/>
            <person name="van West P."/>
            <person name="Whitty B.R."/>
            <person name="Coutinho P.M."/>
            <person name="Henrissat B."/>
            <person name="Martin F."/>
            <person name="Thomas P.D."/>
            <person name="Tyler B.M."/>
            <person name="De Vries R.P."/>
            <person name="Kamoun S."/>
            <person name="Yandell M."/>
            <person name="Tisserat N."/>
            <person name="Buell C.R."/>
        </authorList>
    </citation>
    <scope>NUCLEOTIDE SEQUENCE</scope>
    <source>
        <strain evidence="3">DAOM:BR144</strain>
    </source>
</reference>
<sequence length="165" mass="19065">MLPKRYRIGILVALFLPVALIVVVRLSISTSNQACSFHPECAVYIFRWVHIKDEEKAHAPKTFTEWFAPRNMTEKVSQLATTSDLEMVQHINRRLAVLPEELHRYTNLQYLWQIPVAQCRTGMCYNARMEPITCNGNVLSIEMRKRQIQACIGPSCDPKYEARLS</sequence>
<keyword evidence="3" id="KW-1185">Reference proteome</keyword>
<dbReference type="VEuPathDB" id="FungiDB:PYU1_G003894"/>
<dbReference type="EnsemblProtists" id="PYU1_T003904">
    <property type="protein sequence ID" value="PYU1_T003904"/>
    <property type="gene ID" value="PYU1_G003894"/>
</dbReference>
<dbReference type="STRING" id="431595.K3WG13"/>
<accession>K3WG13</accession>
<evidence type="ECO:0000259" key="1">
    <source>
        <dbReference type="Pfam" id="PF26605"/>
    </source>
</evidence>
<protein>
    <recommendedName>
        <fullName evidence="1">WLGC domain-containing protein</fullName>
    </recommendedName>
</protein>
<evidence type="ECO:0000313" key="2">
    <source>
        <dbReference type="EnsemblProtists" id="PYU1_T003904"/>
    </source>
</evidence>
<reference evidence="2" key="3">
    <citation type="submission" date="2015-02" db="UniProtKB">
        <authorList>
            <consortium name="EnsemblProtists"/>
        </authorList>
    </citation>
    <scope>IDENTIFICATION</scope>
    <source>
        <strain evidence="2">DAOM BR144</strain>
    </source>
</reference>
<reference evidence="3" key="2">
    <citation type="submission" date="2010-04" db="EMBL/GenBank/DDBJ databases">
        <authorList>
            <person name="Buell R."/>
            <person name="Hamilton J."/>
            <person name="Hostetler J."/>
        </authorList>
    </citation>
    <scope>NUCLEOTIDE SEQUENCE [LARGE SCALE GENOMIC DNA]</scope>
    <source>
        <strain evidence="3">DAOM:BR144</strain>
    </source>
</reference>
<dbReference type="InterPro" id="IPR058256">
    <property type="entry name" value="WLGC"/>
</dbReference>
<dbReference type="InParanoid" id="K3WG13"/>
<dbReference type="EMBL" id="GL376567">
    <property type="status" value="NOT_ANNOTATED_CDS"/>
    <property type="molecule type" value="Genomic_DNA"/>
</dbReference>
<dbReference type="AlphaFoldDB" id="K3WG13"/>
<name>K3WG13_GLOUD</name>
<evidence type="ECO:0000313" key="3">
    <source>
        <dbReference type="Proteomes" id="UP000019132"/>
    </source>
</evidence>